<name>A0ABR2BTF6_9ROSI</name>
<keyword evidence="2" id="KW-1185">Reference proteome</keyword>
<dbReference type="Pfam" id="PF14009">
    <property type="entry name" value="PADRE"/>
    <property type="match status" value="1"/>
</dbReference>
<reference evidence="1 2" key="1">
    <citation type="journal article" date="2024" name="G3 (Bethesda)">
        <title>Genome assembly of Hibiscus sabdariffa L. provides insights into metabolisms of medicinal natural products.</title>
        <authorList>
            <person name="Kim T."/>
        </authorList>
    </citation>
    <scope>NUCLEOTIDE SEQUENCE [LARGE SCALE GENOMIC DNA]</scope>
    <source>
        <strain evidence="1">TK-2024</strain>
        <tissue evidence="1">Old leaves</tissue>
    </source>
</reference>
<comment type="caution">
    <text evidence="1">The sequence shown here is derived from an EMBL/GenBank/DDBJ whole genome shotgun (WGS) entry which is preliminary data.</text>
</comment>
<dbReference type="EMBL" id="JBBPBM010000090">
    <property type="protein sequence ID" value="KAK8509797.1"/>
    <property type="molecule type" value="Genomic_DNA"/>
</dbReference>
<dbReference type="PANTHER" id="PTHR33052">
    <property type="entry name" value="DUF4228 DOMAIN PROTEIN-RELATED"/>
    <property type="match status" value="1"/>
</dbReference>
<proteinExistence type="predicted"/>
<dbReference type="InterPro" id="IPR025322">
    <property type="entry name" value="PADRE_dom"/>
</dbReference>
<protein>
    <submittedName>
        <fullName evidence="1">Uncharacterized protein</fullName>
    </submittedName>
</protein>
<organism evidence="1 2">
    <name type="scientific">Hibiscus sabdariffa</name>
    <name type="common">roselle</name>
    <dbReference type="NCBI Taxonomy" id="183260"/>
    <lineage>
        <taxon>Eukaryota</taxon>
        <taxon>Viridiplantae</taxon>
        <taxon>Streptophyta</taxon>
        <taxon>Embryophyta</taxon>
        <taxon>Tracheophyta</taxon>
        <taxon>Spermatophyta</taxon>
        <taxon>Magnoliopsida</taxon>
        <taxon>eudicotyledons</taxon>
        <taxon>Gunneridae</taxon>
        <taxon>Pentapetalae</taxon>
        <taxon>rosids</taxon>
        <taxon>malvids</taxon>
        <taxon>Malvales</taxon>
        <taxon>Malvaceae</taxon>
        <taxon>Malvoideae</taxon>
        <taxon>Hibiscus</taxon>
    </lineage>
</organism>
<accession>A0ABR2BTF6</accession>
<gene>
    <name evidence="1" type="ORF">V6N12_001871</name>
</gene>
<evidence type="ECO:0000313" key="2">
    <source>
        <dbReference type="Proteomes" id="UP001472677"/>
    </source>
</evidence>
<sequence length="154" mass="16628">MGNIASGCFVPDSSSKNIAKVIDARGNLWKVRLPVKAADVMLEEPGHVISSVEDLKRTRSVVAMRADGELLAGEVYVLVPIGRVHNKVTDTDMAIIEAVCGGMKRRKSGAKVSPVATEVEESRVRVSSVAVARGYRSRSCRPWTPVLESITEVP</sequence>
<dbReference type="Proteomes" id="UP001472677">
    <property type="component" value="Unassembled WGS sequence"/>
</dbReference>
<evidence type="ECO:0000313" key="1">
    <source>
        <dbReference type="EMBL" id="KAK8509797.1"/>
    </source>
</evidence>